<evidence type="ECO:0000256" key="2">
    <source>
        <dbReference type="ARBA" id="ARBA00010304"/>
    </source>
</evidence>
<dbReference type="GO" id="GO:0036297">
    <property type="term" value="P:interstrand cross-link repair"/>
    <property type="evidence" value="ECO:0007669"/>
    <property type="project" value="TreeGrafter"/>
</dbReference>
<evidence type="ECO:0000256" key="12">
    <source>
        <dbReference type="ARBA" id="ARBA00042677"/>
    </source>
</evidence>
<dbReference type="PANTHER" id="PTHR23240:SF8">
    <property type="entry name" value="PROTEIN ARTEMIS"/>
    <property type="match status" value="1"/>
</dbReference>
<evidence type="ECO:0000256" key="3">
    <source>
        <dbReference type="ARBA" id="ARBA00022722"/>
    </source>
</evidence>
<dbReference type="GO" id="GO:0006310">
    <property type="term" value="P:DNA recombination"/>
    <property type="evidence" value="ECO:0007669"/>
    <property type="project" value="UniProtKB-KW"/>
</dbReference>
<feature type="compositionally biased region" description="Polar residues" evidence="13">
    <location>
        <begin position="511"/>
        <end position="522"/>
    </location>
</feature>
<evidence type="ECO:0000256" key="8">
    <source>
        <dbReference type="ARBA" id="ARBA00023172"/>
    </source>
</evidence>
<evidence type="ECO:0000256" key="11">
    <source>
        <dbReference type="ARBA" id="ARBA00039759"/>
    </source>
</evidence>
<keyword evidence="16" id="KW-1185">Reference proteome</keyword>
<organism evidence="15 16">
    <name type="scientific">Amorphotheca resinae ATCC 22711</name>
    <dbReference type="NCBI Taxonomy" id="857342"/>
    <lineage>
        <taxon>Eukaryota</taxon>
        <taxon>Fungi</taxon>
        <taxon>Dikarya</taxon>
        <taxon>Ascomycota</taxon>
        <taxon>Pezizomycotina</taxon>
        <taxon>Leotiomycetes</taxon>
        <taxon>Helotiales</taxon>
        <taxon>Amorphothecaceae</taxon>
        <taxon>Amorphotheca</taxon>
    </lineage>
</organism>
<protein>
    <recommendedName>
        <fullName evidence="11">Protein artemis</fullName>
    </recommendedName>
    <alternativeName>
        <fullName evidence="12">DNA cross-link repair 1C protein</fullName>
    </alternativeName>
</protein>
<dbReference type="GO" id="GO:0035312">
    <property type="term" value="F:5'-3' DNA exonuclease activity"/>
    <property type="evidence" value="ECO:0007669"/>
    <property type="project" value="TreeGrafter"/>
</dbReference>
<evidence type="ECO:0000259" key="14">
    <source>
        <dbReference type="Pfam" id="PF07522"/>
    </source>
</evidence>
<keyword evidence="6" id="KW-0378">Hydrolase</keyword>
<keyword evidence="9" id="KW-0234">DNA repair</keyword>
<keyword evidence="8" id="KW-0233">DNA recombination</keyword>
<dbReference type="GO" id="GO:0003684">
    <property type="term" value="F:damaged DNA binding"/>
    <property type="evidence" value="ECO:0007669"/>
    <property type="project" value="TreeGrafter"/>
</dbReference>
<dbReference type="InterPro" id="IPR036866">
    <property type="entry name" value="RibonucZ/Hydroxyglut_hydro"/>
</dbReference>
<proteinExistence type="inferred from homology"/>
<dbReference type="RefSeq" id="XP_024716955.1">
    <property type="nucleotide sequence ID" value="XM_024869611.1"/>
</dbReference>
<accession>A0A2T3AQM1</accession>
<dbReference type="GO" id="GO:0006303">
    <property type="term" value="P:double-strand break repair via nonhomologous end joining"/>
    <property type="evidence" value="ECO:0007669"/>
    <property type="project" value="TreeGrafter"/>
</dbReference>
<sequence>MSTFGGVVHEFPDIRVDYFRQIPGRRPPRACFLSHVHSDHLVGLDSFKSPFVYCSPATKELLLRLERYPHRLNFASGILESRRVQYKHLKNLLKPIPLETPTRIELEPGNDIQVTLFDANHCPGAVMFLIEGNGKAVLYTGDIRSEPWFVNNLTKNPFLVEYTSGIKRLDCIYLDTSNTDPVEFPTKADGLRELIQKVSQYPPDTVFHFSAWTFGYEEVWMALSKAFQSPIHVDDYKLKLYQSLKGDNNDKSSTSGLFHVREGPVLAGYQCGNAPQAGCLTSDRRVRFHSCERYMNCEATNNLNTVQIRPIITRTKVGAEIAEVGVGGGGGDLSQRPEVEFDSELMIDQFLGLFGELGESRLSEIKQMLYHSRRSSRNAISLDDMGLHGDDQTELKLKDLVVFLAESIYKKKKKTFDEEVAYKTNEKDLPRVITFPYSRHSSYFELCHLVRVFNPMDVYPCTVDEKNWHEGVSMSHLFGPHCTAKTFRHDTEMRELLAERQSQRSSEQSQMVNSTQSLPSSP</sequence>
<comment type="subcellular location">
    <subcellularLocation>
        <location evidence="1">Nucleus</location>
    </subcellularLocation>
</comment>
<dbReference type="EMBL" id="KZ679018">
    <property type="protein sequence ID" value="PSS08557.1"/>
    <property type="molecule type" value="Genomic_DNA"/>
</dbReference>
<dbReference type="GO" id="GO:0005634">
    <property type="term" value="C:nucleus"/>
    <property type="evidence" value="ECO:0007669"/>
    <property type="project" value="UniProtKB-SubCell"/>
</dbReference>
<dbReference type="GO" id="GO:0000723">
    <property type="term" value="P:telomere maintenance"/>
    <property type="evidence" value="ECO:0007669"/>
    <property type="project" value="TreeGrafter"/>
</dbReference>
<evidence type="ECO:0000256" key="10">
    <source>
        <dbReference type="ARBA" id="ARBA00023242"/>
    </source>
</evidence>
<dbReference type="PANTHER" id="PTHR23240">
    <property type="entry name" value="DNA CROSS-LINK REPAIR PROTEIN PSO2/SNM1-RELATED"/>
    <property type="match status" value="1"/>
</dbReference>
<keyword evidence="5" id="KW-0227">DNA damage</keyword>
<dbReference type="OrthoDB" id="5561659at2759"/>
<feature type="domain" description="DNA repair metallo-beta-lactamase" evidence="14">
    <location>
        <begin position="399"/>
        <end position="462"/>
    </location>
</feature>
<dbReference type="InterPro" id="IPR011084">
    <property type="entry name" value="DRMBL"/>
</dbReference>
<evidence type="ECO:0000313" key="15">
    <source>
        <dbReference type="EMBL" id="PSS08557.1"/>
    </source>
</evidence>
<keyword evidence="3" id="KW-0540">Nuclease</keyword>
<dbReference type="GO" id="GO:0004519">
    <property type="term" value="F:endonuclease activity"/>
    <property type="evidence" value="ECO:0007669"/>
    <property type="project" value="UniProtKB-KW"/>
</dbReference>
<feature type="region of interest" description="Disordered" evidence="13">
    <location>
        <begin position="498"/>
        <end position="522"/>
    </location>
</feature>
<dbReference type="Pfam" id="PF23023">
    <property type="entry name" value="Anti-Pycsar_Apyc1"/>
    <property type="match status" value="1"/>
</dbReference>
<reference evidence="15 16" key="1">
    <citation type="journal article" date="2018" name="New Phytol.">
        <title>Comparative genomics and transcriptomics depict ericoid mycorrhizal fungi as versatile saprotrophs and plant mutualists.</title>
        <authorList>
            <person name="Martino E."/>
            <person name="Morin E."/>
            <person name="Grelet G.A."/>
            <person name="Kuo A."/>
            <person name="Kohler A."/>
            <person name="Daghino S."/>
            <person name="Barry K.W."/>
            <person name="Cichocki N."/>
            <person name="Clum A."/>
            <person name="Dockter R.B."/>
            <person name="Hainaut M."/>
            <person name="Kuo R.C."/>
            <person name="LaButti K."/>
            <person name="Lindahl B.D."/>
            <person name="Lindquist E.A."/>
            <person name="Lipzen A."/>
            <person name="Khouja H.R."/>
            <person name="Magnuson J."/>
            <person name="Murat C."/>
            <person name="Ohm R.A."/>
            <person name="Singer S.W."/>
            <person name="Spatafora J.W."/>
            <person name="Wang M."/>
            <person name="Veneault-Fourrey C."/>
            <person name="Henrissat B."/>
            <person name="Grigoriev I.V."/>
            <person name="Martin F.M."/>
            <person name="Perotto S."/>
        </authorList>
    </citation>
    <scope>NUCLEOTIDE SEQUENCE [LARGE SCALE GENOMIC DNA]</scope>
    <source>
        <strain evidence="15 16">ATCC 22711</strain>
    </source>
</reference>
<evidence type="ECO:0000313" key="16">
    <source>
        <dbReference type="Proteomes" id="UP000241818"/>
    </source>
</evidence>
<dbReference type="Gene3D" id="3.60.15.10">
    <property type="entry name" value="Ribonuclease Z/Hydroxyacylglutathione hydrolase-like"/>
    <property type="match status" value="1"/>
</dbReference>
<evidence type="ECO:0000256" key="1">
    <source>
        <dbReference type="ARBA" id="ARBA00004123"/>
    </source>
</evidence>
<dbReference type="SUPFAM" id="SSF56281">
    <property type="entry name" value="Metallo-hydrolase/oxidoreductase"/>
    <property type="match status" value="1"/>
</dbReference>
<dbReference type="Pfam" id="PF07522">
    <property type="entry name" value="DRMBL"/>
    <property type="match status" value="1"/>
</dbReference>
<evidence type="ECO:0000256" key="7">
    <source>
        <dbReference type="ARBA" id="ARBA00022839"/>
    </source>
</evidence>
<gene>
    <name evidence="15" type="ORF">M430DRAFT_83165</name>
</gene>
<comment type="similarity">
    <text evidence="2">Belongs to the DNA repair metallo-beta-lactamase (DRMBL) family.</text>
</comment>
<keyword evidence="4" id="KW-0255">Endonuclease</keyword>
<dbReference type="GeneID" id="36577692"/>
<evidence type="ECO:0000256" key="4">
    <source>
        <dbReference type="ARBA" id="ARBA00022759"/>
    </source>
</evidence>
<evidence type="ECO:0000256" key="5">
    <source>
        <dbReference type="ARBA" id="ARBA00022763"/>
    </source>
</evidence>
<feature type="non-terminal residue" evidence="15">
    <location>
        <position position="522"/>
    </location>
</feature>
<evidence type="ECO:0000256" key="6">
    <source>
        <dbReference type="ARBA" id="ARBA00022801"/>
    </source>
</evidence>
<keyword evidence="10" id="KW-0539">Nucleus</keyword>
<keyword evidence="7" id="KW-0269">Exonuclease</keyword>
<evidence type="ECO:0000256" key="13">
    <source>
        <dbReference type="SAM" id="MobiDB-lite"/>
    </source>
</evidence>
<name>A0A2T3AQM1_AMORE</name>
<evidence type="ECO:0000256" key="9">
    <source>
        <dbReference type="ARBA" id="ARBA00023204"/>
    </source>
</evidence>
<dbReference type="InParanoid" id="A0A2T3AQM1"/>
<dbReference type="AlphaFoldDB" id="A0A2T3AQM1"/>
<dbReference type="STRING" id="857342.A0A2T3AQM1"/>
<dbReference type="Proteomes" id="UP000241818">
    <property type="component" value="Unassembled WGS sequence"/>
</dbReference>